<organism evidence="1 2">
    <name type="scientific">Gossypium tomentosum</name>
    <name type="common">Hawaiian cotton</name>
    <name type="synonym">Gossypium sandvicense</name>
    <dbReference type="NCBI Taxonomy" id="34277"/>
    <lineage>
        <taxon>Eukaryota</taxon>
        <taxon>Viridiplantae</taxon>
        <taxon>Streptophyta</taxon>
        <taxon>Embryophyta</taxon>
        <taxon>Tracheophyta</taxon>
        <taxon>Spermatophyta</taxon>
        <taxon>Magnoliopsida</taxon>
        <taxon>eudicotyledons</taxon>
        <taxon>Gunneridae</taxon>
        <taxon>Pentapetalae</taxon>
        <taxon>rosids</taxon>
        <taxon>malvids</taxon>
        <taxon>Malvales</taxon>
        <taxon>Malvaceae</taxon>
        <taxon>Malvoideae</taxon>
        <taxon>Gossypium</taxon>
    </lineage>
</organism>
<feature type="non-terminal residue" evidence="1">
    <location>
        <position position="89"/>
    </location>
</feature>
<dbReference type="EMBL" id="CM017635">
    <property type="protein sequence ID" value="TYH35312.1"/>
    <property type="molecule type" value="Genomic_DNA"/>
</dbReference>
<dbReference type="PANTHER" id="PTHR42871:SF1">
    <property type="entry name" value="CITRATE SYNTHASE"/>
    <property type="match status" value="1"/>
</dbReference>
<gene>
    <name evidence="1" type="ORF">ES332_D13G184600v1</name>
</gene>
<dbReference type="AlphaFoldDB" id="A0A5D2HYX2"/>
<dbReference type="PANTHER" id="PTHR42871">
    <property type="entry name" value="CITRATE SYNTHASE"/>
    <property type="match status" value="1"/>
</dbReference>
<feature type="non-terminal residue" evidence="1">
    <location>
        <position position="1"/>
    </location>
</feature>
<reference evidence="1 2" key="1">
    <citation type="submission" date="2019-07" db="EMBL/GenBank/DDBJ databases">
        <title>WGS assembly of Gossypium tomentosum.</title>
        <authorList>
            <person name="Chen Z.J."/>
            <person name="Sreedasyam A."/>
            <person name="Ando A."/>
            <person name="Song Q."/>
            <person name="De L."/>
            <person name="Hulse-Kemp A."/>
            <person name="Ding M."/>
            <person name="Ye W."/>
            <person name="Kirkbride R."/>
            <person name="Jenkins J."/>
            <person name="Plott C."/>
            <person name="Lovell J."/>
            <person name="Lin Y.-M."/>
            <person name="Vaughn R."/>
            <person name="Liu B."/>
            <person name="Li W."/>
            <person name="Simpson S."/>
            <person name="Scheffler B."/>
            <person name="Saski C."/>
            <person name="Grover C."/>
            <person name="Hu G."/>
            <person name="Conover J."/>
            <person name="Carlson J."/>
            <person name="Shu S."/>
            <person name="Boston L."/>
            <person name="Williams M."/>
            <person name="Peterson D."/>
            <person name="Mcgee K."/>
            <person name="Jones D."/>
            <person name="Wendel J."/>
            <person name="Stelly D."/>
            <person name="Grimwood J."/>
            <person name="Schmutz J."/>
        </authorList>
    </citation>
    <scope>NUCLEOTIDE SEQUENCE [LARGE SCALE GENOMIC DNA]</scope>
    <source>
        <strain evidence="1">7179.01</strain>
    </source>
</reference>
<sequence length="89" mass="10325">FSIVGRDPLIEVAISLEKAALSDEYFIKRKLYPNVDFYFGTIEVLFNRAMGFPPEFFTVLFAIPRMAGYLAHWHESLDDPDTKIIRPQQ</sequence>
<keyword evidence="2" id="KW-1185">Reference proteome</keyword>
<name>A0A5D2HYX2_GOSTO</name>
<dbReference type="SUPFAM" id="SSF48256">
    <property type="entry name" value="Citrate synthase"/>
    <property type="match status" value="1"/>
</dbReference>
<evidence type="ECO:0000313" key="1">
    <source>
        <dbReference type="EMBL" id="TYH35312.1"/>
    </source>
</evidence>
<dbReference type="InterPro" id="IPR002020">
    <property type="entry name" value="Citrate_synthase"/>
</dbReference>
<accession>A0A5D2HYX2</accession>
<dbReference type="InterPro" id="IPR016143">
    <property type="entry name" value="Citrate_synth-like_sm_a-sub"/>
</dbReference>
<proteinExistence type="predicted"/>
<dbReference type="Gene3D" id="1.10.230.10">
    <property type="entry name" value="Cytochrome P450-Terp, domain 2"/>
    <property type="match status" value="1"/>
</dbReference>
<evidence type="ECO:0000313" key="2">
    <source>
        <dbReference type="Proteomes" id="UP000322667"/>
    </source>
</evidence>
<evidence type="ECO:0008006" key="3">
    <source>
        <dbReference type="Google" id="ProtNLM"/>
    </source>
</evidence>
<dbReference type="GO" id="GO:0046912">
    <property type="term" value="F:acyltransferase activity, acyl groups converted into alkyl on transfer"/>
    <property type="evidence" value="ECO:0007669"/>
    <property type="project" value="InterPro"/>
</dbReference>
<dbReference type="Pfam" id="PF00285">
    <property type="entry name" value="Citrate_synt"/>
    <property type="match status" value="1"/>
</dbReference>
<dbReference type="InterPro" id="IPR036969">
    <property type="entry name" value="Citrate_synthase_sf"/>
</dbReference>
<protein>
    <recommendedName>
        <fullName evidence="3">Citrate synthase</fullName>
    </recommendedName>
</protein>
<dbReference type="Proteomes" id="UP000322667">
    <property type="component" value="Chromosome D13"/>
</dbReference>